<evidence type="ECO:0000259" key="1">
    <source>
        <dbReference type="SMART" id="SM00331"/>
    </source>
</evidence>
<dbReference type="PANTHER" id="PTHR35801:SF1">
    <property type="entry name" value="PHOSPHOSERINE PHOSPHATASE RSBX"/>
    <property type="match status" value="1"/>
</dbReference>
<name>A0A4R7B2A6_9NEIS</name>
<comment type="caution">
    <text evidence="2">The sequence shown here is derived from an EMBL/GenBank/DDBJ whole genome shotgun (WGS) entry which is preliminary data.</text>
</comment>
<feature type="domain" description="PPM-type phosphatase" evidence="1">
    <location>
        <begin position="9"/>
        <end position="198"/>
    </location>
</feature>
<reference evidence="2 3" key="1">
    <citation type="submission" date="2019-03" db="EMBL/GenBank/DDBJ databases">
        <title>Genomic Encyclopedia of Type Strains, Phase III (KMG-III): the genomes of soil and plant-associated and newly described type strains.</title>
        <authorList>
            <person name="Whitman W."/>
        </authorList>
    </citation>
    <scope>NUCLEOTIDE SEQUENCE [LARGE SCALE GENOMIC DNA]</scope>
    <source>
        <strain evidence="2 3">CECT 8976</strain>
    </source>
</reference>
<dbReference type="RefSeq" id="WP_133682546.1">
    <property type="nucleotide sequence ID" value="NZ_SNZP01000012.1"/>
</dbReference>
<dbReference type="AlphaFoldDB" id="A0A4R7B2A6"/>
<dbReference type="InterPro" id="IPR036457">
    <property type="entry name" value="PPM-type-like_dom_sf"/>
</dbReference>
<dbReference type="Proteomes" id="UP000295611">
    <property type="component" value="Unassembled WGS sequence"/>
</dbReference>
<dbReference type="Gene3D" id="3.60.40.10">
    <property type="entry name" value="PPM-type phosphatase domain"/>
    <property type="match status" value="1"/>
</dbReference>
<dbReference type="Pfam" id="PF07228">
    <property type="entry name" value="SpoIIE"/>
    <property type="match status" value="1"/>
</dbReference>
<evidence type="ECO:0000313" key="3">
    <source>
        <dbReference type="Proteomes" id="UP000295611"/>
    </source>
</evidence>
<dbReference type="OrthoDB" id="479131at2"/>
<evidence type="ECO:0000313" key="2">
    <source>
        <dbReference type="EMBL" id="TDR73888.1"/>
    </source>
</evidence>
<organism evidence="2 3">
    <name type="scientific">Paludibacterium purpuratum</name>
    <dbReference type="NCBI Taxonomy" id="1144873"/>
    <lineage>
        <taxon>Bacteria</taxon>
        <taxon>Pseudomonadati</taxon>
        <taxon>Pseudomonadota</taxon>
        <taxon>Betaproteobacteria</taxon>
        <taxon>Neisseriales</taxon>
        <taxon>Chromobacteriaceae</taxon>
        <taxon>Paludibacterium</taxon>
    </lineage>
</organism>
<dbReference type="InterPro" id="IPR039248">
    <property type="entry name" value="Ptase_RsbX"/>
</dbReference>
<proteinExistence type="predicted"/>
<dbReference type="SMART" id="SM00331">
    <property type="entry name" value="PP2C_SIG"/>
    <property type="match status" value="1"/>
</dbReference>
<accession>A0A4R7B2A6</accession>
<protein>
    <submittedName>
        <fullName evidence="2">Stage II sporulation protein E</fullName>
    </submittedName>
</protein>
<dbReference type="EMBL" id="SNZP01000012">
    <property type="protein sequence ID" value="TDR73888.1"/>
    <property type="molecule type" value="Genomic_DNA"/>
</dbReference>
<gene>
    <name evidence="2" type="ORF">DFP86_11292</name>
</gene>
<sequence length="203" mass="21117">MSAPASLEVLDCGVAFSALDGAADCGDHYLLAPFTQGMLIAAVDGLGHGPEASLAAQIAVATLARHAGSPLAAQIAYCHEALRKTRGVAMSAANLDTQAGLLEWIGVGNVDGVVLRARKETGSASLLPRGGVVGYRLPPLRVCRLEVFPGDVLIFTTDGVASSFQQDLSRDEAAQTLADRILARHGKQTDDALVLVTRYRGAP</sequence>
<dbReference type="InterPro" id="IPR001932">
    <property type="entry name" value="PPM-type_phosphatase-like_dom"/>
</dbReference>
<dbReference type="SUPFAM" id="SSF81606">
    <property type="entry name" value="PP2C-like"/>
    <property type="match status" value="1"/>
</dbReference>
<keyword evidence="3" id="KW-1185">Reference proteome</keyword>
<dbReference type="PANTHER" id="PTHR35801">
    <property type="entry name" value="PHOSPHOSERINE PHOSPHATASE RSBX"/>
    <property type="match status" value="1"/>
</dbReference>